<evidence type="ECO:0000256" key="5">
    <source>
        <dbReference type="ARBA" id="ARBA00023136"/>
    </source>
</evidence>
<evidence type="ECO:0000256" key="6">
    <source>
        <dbReference type="ARBA" id="ARBA00029433"/>
    </source>
</evidence>
<dbReference type="Pfam" id="PF05131">
    <property type="entry name" value="Pep3_Vps18"/>
    <property type="match status" value="1"/>
</dbReference>
<keyword evidence="5" id="KW-0472">Membrane</keyword>
<dbReference type="InterPro" id="IPR027310">
    <property type="entry name" value="Profilin_CS"/>
</dbReference>
<evidence type="ECO:0000256" key="2">
    <source>
        <dbReference type="ARBA" id="ARBA00022723"/>
    </source>
</evidence>
<evidence type="ECO:0000256" key="9">
    <source>
        <dbReference type="SAM" id="MobiDB-lite"/>
    </source>
</evidence>
<dbReference type="InterPro" id="IPR007810">
    <property type="entry name" value="Pep3/Vps18_beta-prop"/>
</dbReference>
<keyword evidence="2" id="KW-0479">Metal-binding</keyword>
<organism evidence="12 13">
    <name type="scientific">Rhodotorula diobovata</name>
    <dbReference type="NCBI Taxonomy" id="5288"/>
    <lineage>
        <taxon>Eukaryota</taxon>
        <taxon>Fungi</taxon>
        <taxon>Dikarya</taxon>
        <taxon>Basidiomycota</taxon>
        <taxon>Pucciniomycotina</taxon>
        <taxon>Microbotryomycetes</taxon>
        <taxon>Sporidiobolales</taxon>
        <taxon>Sporidiobolaceae</taxon>
        <taxon>Rhodotorula</taxon>
    </lineage>
</organism>
<dbReference type="GO" id="GO:0005768">
    <property type="term" value="C:endosome"/>
    <property type="evidence" value="ECO:0007669"/>
    <property type="project" value="TreeGrafter"/>
</dbReference>
<dbReference type="GO" id="GO:0007033">
    <property type="term" value="P:vacuole organization"/>
    <property type="evidence" value="ECO:0007669"/>
    <property type="project" value="TreeGrafter"/>
</dbReference>
<dbReference type="SUPFAM" id="SSF57850">
    <property type="entry name" value="RING/U-box"/>
    <property type="match status" value="1"/>
</dbReference>
<name>A0A5C5FYM2_9BASI</name>
<dbReference type="OrthoDB" id="1845386at2759"/>
<accession>A0A5C5FYM2</accession>
<keyword evidence="13" id="KW-1185">Reference proteome</keyword>
<protein>
    <submittedName>
        <fullName evidence="12">DigA protein</fullName>
    </submittedName>
</protein>
<keyword evidence="3" id="KW-0863">Zinc-finger</keyword>
<dbReference type="EMBL" id="SOZI01000033">
    <property type="protein sequence ID" value="TNY21997.1"/>
    <property type="molecule type" value="Genomic_DNA"/>
</dbReference>
<comment type="caution">
    <text evidence="12">The sequence shown here is derived from an EMBL/GenBank/DDBJ whole genome shotgun (WGS) entry which is preliminary data.</text>
</comment>
<dbReference type="GO" id="GO:0006886">
    <property type="term" value="P:intracellular protein transport"/>
    <property type="evidence" value="ECO:0007669"/>
    <property type="project" value="UniProtKB-UniRule"/>
</dbReference>
<feature type="domain" description="Pep3/Vps18 RING C-terminal" evidence="11">
    <location>
        <begin position="929"/>
        <end position="985"/>
    </location>
</feature>
<reference evidence="12 13" key="1">
    <citation type="submission" date="2019-03" db="EMBL/GenBank/DDBJ databases">
        <title>Rhodosporidium diobovatum UCD-FST 08-225 genome sequencing, assembly, and annotation.</title>
        <authorList>
            <person name="Fakankun I.U."/>
            <person name="Fristensky B."/>
            <person name="Levin D.B."/>
        </authorList>
    </citation>
    <scope>NUCLEOTIDE SEQUENCE [LARGE SCALE GENOMIC DNA]</scope>
    <source>
        <strain evidence="12 13">UCD-FST 08-225</strain>
    </source>
</reference>
<evidence type="ECO:0000256" key="3">
    <source>
        <dbReference type="ARBA" id="ARBA00022771"/>
    </source>
</evidence>
<dbReference type="GO" id="GO:0030674">
    <property type="term" value="F:protein-macromolecule adaptor activity"/>
    <property type="evidence" value="ECO:0007669"/>
    <property type="project" value="TreeGrafter"/>
</dbReference>
<dbReference type="GO" id="GO:0030897">
    <property type="term" value="C:HOPS complex"/>
    <property type="evidence" value="ECO:0007669"/>
    <property type="project" value="TreeGrafter"/>
</dbReference>
<dbReference type="STRING" id="5288.A0A5C5FYM2"/>
<dbReference type="CDD" id="cd16462">
    <property type="entry name" value="RING-H2_Pep3p-like"/>
    <property type="match status" value="1"/>
</dbReference>
<dbReference type="AlphaFoldDB" id="A0A5C5FYM2"/>
<feature type="compositionally biased region" description="Basic and acidic residues" evidence="9">
    <location>
        <begin position="1076"/>
        <end position="1099"/>
    </location>
</feature>
<feature type="coiled-coil region" evidence="8">
    <location>
        <begin position="884"/>
        <end position="925"/>
    </location>
</feature>
<evidence type="ECO:0000313" key="13">
    <source>
        <dbReference type="Proteomes" id="UP000311382"/>
    </source>
</evidence>
<dbReference type="InterPro" id="IPR000547">
    <property type="entry name" value="Clathrin_H-chain/VPS_repeat"/>
</dbReference>
<dbReference type="PANTHER" id="PTHR23323:SF26">
    <property type="entry name" value="VACUOLAR PROTEIN SORTING-ASSOCIATED PROTEIN 18 HOMOLOG"/>
    <property type="match status" value="1"/>
</dbReference>
<sequence length="1134" mass="124338">MAGWDDYVDEGHGALAMPTRGWEDGAVYEPGHSEEPDAPIFSLGQVQFTLPSTLHSLSCTNNILVLACTGTRPTSSSSASPPPLPQLIRIDLDRPTEVETIDIPLAAPAQHARGAPAPAVPTLHKVHVDPAGRHVLVSTSTGDNYYVFLGSLPAGTGGPSSASSARRAKPLTRLKGAIVEAVAWSPSSSASTAFSTGGILLGTTTGQLLETCLLDPSLDQSGGAFSLPVPGRSSVERYVKQLFTLPERQSVVGLRYEVWGKRVAVVAATATRVHQFVGAAGPKVKDEDAAVLEAVMQPYSSGDARPKTLELPGEPPSSELHFFVPSSPTDKARPLPKSMAWLTGPGIYRGQLVFPSSSADLQPGDGIIDTASLIPYPTDPASLFPPDEEYTPPISMALTEWHFVLLYADKICAVDLLTDKVVYHELLSLPDGQRPLRLATDPTRKTLWMYTDQAIYELVVRDEDRDVWKVYLARGQWDNARRLAKTQRQRDAVLAAEADSHFAAGKFIQAAQAYAQSSKSFEEVVLRFVERDERDALRYYLGAKLERLKRTDLTQRMMLATWLVEIFLAKINELEDLAAAERASGDADNFHAERTIVVDDMQQFLKTYKDNLDERTVFDLLSRHGRDELTLFYASVVGDHERIIQHHIAQEEWTKALQALSKQNSLDFYYRFAAVLVRHAPREAVDTFLRQPQLDIRRLIPALTSPRARSSPSPETTDHLIRYLEHAVLAAHNADPAVHNTLVTLYATSPSPAHEAAFLRFLDLAPTDPGTGDPLYDLDYALRVCRAHARVQACVRIYAQMGMHEASVDLALEVDDVELAKLSAEGPEDDELLRKKLWLKVAKHVVGKKNDIKTAMHFLESTTLLKIEDILPFFPDFVVIDDFKEEICSALEDYSSHIERLKEDMNEATRSAEAIKADIADLDNRFVVVDAGEKCGSCRQQLLTRQFYVFPCQHCFHADCLIQEVTKALTPSQLRRMLDLQAQLAPSSSSARAAAHAARSRRTLLDDTSAQGLKLAAASVQAVDQLRKLVLPDALISAIGGAIPLPAAPRVKGFPSLGGFGGSTNGAAAGSTARARRGEGDEAQGHKPERETAESREKQALRRQLDDLIASACVLCEGAIATVDRDFVEDGEEM</sequence>
<dbReference type="GO" id="GO:0003779">
    <property type="term" value="F:actin binding"/>
    <property type="evidence" value="ECO:0007669"/>
    <property type="project" value="InterPro"/>
</dbReference>
<evidence type="ECO:0000256" key="1">
    <source>
        <dbReference type="ARBA" id="ARBA00010454"/>
    </source>
</evidence>
<dbReference type="PANTHER" id="PTHR23323">
    <property type="entry name" value="VACUOLAR PROTEIN SORTING-ASSOCIATED PROTEIN"/>
    <property type="match status" value="1"/>
</dbReference>
<dbReference type="GO" id="GO:0008270">
    <property type="term" value="F:zinc ion binding"/>
    <property type="evidence" value="ECO:0007669"/>
    <property type="project" value="UniProtKB-KW"/>
</dbReference>
<comment type="similarity">
    <text evidence="1">Belongs to the VPS18 family.</text>
</comment>
<dbReference type="Proteomes" id="UP000311382">
    <property type="component" value="Unassembled WGS sequence"/>
</dbReference>
<proteinExistence type="inferred from homology"/>
<dbReference type="InterPro" id="IPR058919">
    <property type="entry name" value="Pep3/Vps18_RING_C"/>
</dbReference>
<evidence type="ECO:0000313" key="12">
    <source>
        <dbReference type="EMBL" id="TNY21997.1"/>
    </source>
</evidence>
<gene>
    <name evidence="12" type="ORF">DMC30DRAFT_421377</name>
</gene>
<feature type="domain" description="Pep3/Vps18 beta-propeller" evidence="10">
    <location>
        <begin position="39"/>
        <end position="460"/>
    </location>
</feature>
<feature type="region of interest" description="Disordered" evidence="9">
    <location>
        <begin position="1065"/>
        <end position="1099"/>
    </location>
</feature>
<dbReference type="GO" id="GO:0006904">
    <property type="term" value="P:vesicle docking involved in exocytosis"/>
    <property type="evidence" value="ECO:0007669"/>
    <property type="project" value="TreeGrafter"/>
</dbReference>
<evidence type="ECO:0000256" key="4">
    <source>
        <dbReference type="ARBA" id="ARBA00022833"/>
    </source>
</evidence>
<feature type="repeat" description="CHCR" evidence="7">
    <location>
        <begin position="687"/>
        <end position="854"/>
    </location>
</feature>
<dbReference type="GO" id="GO:0048284">
    <property type="term" value="P:organelle fusion"/>
    <property type="evidence" value="ECO:0007669"/>
    <property type="project" value="TreeGrafter"/>
</dbReference>
<keyword evidence="8" id="KW-0175">Coiled coil</keyword>
<evidence type="ECO:0000256" key="8">
    <source>
        <dbReference type="SAM" id="Coils"/>
    </source>
</evidence>
<keyword evidence="4" id="KW-0862">Zinc</keyword>
<evidence type="ECO:0000256" key="7">
    <source>
        <dbReference type="PROSITE-ProRule" id="PRU01006"/>
    </source>
</evidence>
<dbReference type="Pfam" id="PF26148">
    <property type="entry name" value="VPS18_RING_C"/>
    <property type="match status" value="1"/>
</dbReference>
<dbReference type="GO" id="GO:0007032">
    <property type="term" value="P:endosome organization"/>
    <property type="evidence" value="ECO:0007669"/>
    <property type="project" value="TreeGrafter"/>
</dbReference>
<comment type="subcellular location">
    <subcellularLocation>
        <location evidence="6">Endomembrane system</location>
        <topology evidence="6">Peripheral membrane protein</topology>
        <orientation evidence="6">Cytoplasmic side</orientation>
    </subcellularLocation>
</comment>
<dbReference type="PROSITE" id="PS00414">
    <property type="entry name" value="PROFILIN"/>
    <property type="match status" value="1"/>
</dbReference>
<evidence type="ECO:0000259" key="11">
    <source>
        <dbReference type="Pfam" id="PF26148"/>
    </source>
</evidence>
<dbReference type="PROSITE" id="PS50236">
    <property type="entry name" value="CHCR"/>
    <property type="match status" value="1"/>
</dbReference>
<evidence type="ECO:0000259" key="10">
    <source>
        <dbReference type="Pfam" id="PF05131"/>
    </source>
</evidence>